<protein>
    <recommendedName>
        <fullName evidence="24">Nitrite reductase (NADH) small subunit</fullName>
        <ecNumber evidence="23">1.7.1.15</ecNumber>
    </recommendedName>
</protein>
<dbReference type="FunFam" id="3.30.413.10:FF:000007">
    <property type="entry name" value="Nitrite reductase [NAD(P)H] large subunit"/>
    <property type="match status" value="1"/>
</dbReference>
<dbReference type="Gene3D" id="1.10.10.1100">
    <property type="entry name" value="BFD-like [2Fe-2S]-binding domain"/>
    <property type="match status" value="1"/>
</dbReference>
<dbReference type="UniPathway" id="UPA00653"/>
<evidence type="ECO:0000313" key="29">
    <source>
        <dbReference type="EMBL" id="VTN12249.1"/>
    </source>
</evidence>
<dbReference type="EMBL" id="CABDVU010000001">
    <property type="protein sequence ID" value="VTN12249.1"/>
    <property type="molecule type" value="Genomic_DNA"/>
</dbReference>
<keyword evidence="13" id="KW-0274">FAD</keyword>
<dbReference type="EC" id="1.7.1.15" evidence="23"/>
<dbReference type="GO" id="GO:0005737">
    <property type="term" value="C:cytoplasm"/>
    <property type="evidence" value="ECO:0007669"/>
    <property type="project" value="UniProtKB-SubCell"/>
</dbReference>
<keyword evidence="8" id="KW-0963">Cytoplasm</keyword>
<keyword evidence="18" id="KW-0534">Nitrate assimilation</keyword>
<dbReference type="Pfam" id="PF01077">
    <property type="entry name" value="NIR_SIR"/>
    <property type="match status" value="1"/>
</dbReference>
<evidence type="ECO:0000256" key="21">
    <source>
        <dbReference type="ARBA" id="ARBA00059104"/>
    </source>
</evidence>
<reference evidence="29 30" key="1">
    <citation type="submission" date="2019-04" db="EMBL/GenBank/DDBJ databases">
        <authorList>
            <consortium name="Pathogen Informatics"/>
        </authorList>
    </citation>
    <scope>NUCLEOTIDE SEQUENCE [LARGE SCALE GENOMIC DNA]</scope>
    <source>
        <strain evidence="29 30">NCTC9185</strain>
    </source>
</reference>
<evidence type="ECO:0000256" key="19">
    <source>
        <dbReference type="ARBA" id="ARBA00034078"/>
    </source>
</evidence>
<keyword evidence="10" id="KW-0285">Flavoprotein</keyword>
<evidence type="ECO:0000256" key="12">
    <source>
        <dbReference type="ARBA" id="ARBA00022723"/>
    </source>
</evidence>
<feature type="domain" description="Nitrite/Sulfite reductase ferredoxin-like" evidence="26">
    <location>
        <begin position="127"/>
        <end position="189"/>
    </location>
</feature>
<evidence type="ECO:0000256" key="13">
    <source>
        <dbReference type="ARBA" id="ARBA00022827"/>
    </source>
</evidence>
<dbReference type="NCBIfam" id="TIGR02374">
    <property type="entry name" value="nitri_red_nirB"/>
    <property type="match status" value="1"/>
</dbReference>
<evidence type="ECO:0000313" key="30">
    <source>
        <dbReference type="Proteomes" id="UP000339249"/>
    </source>
</evidence>
<evidence type="ECO:0000256" key="9">
    <source>
        <dbReference type="ARBA" id="ARBA00022617"/>
    </source>
</evidence>
<evidence type="ECO:0000256" key="4">
    <source>
        <dbReference type="ARBA" id="ARBA00004496"/>
    </source>
</evidence>
<dbReference type="Pfam" id="PF04324">
    <property type="entry name" value="Fer2_BFD"/>
    <property type="match status" value="1"/>
</dbReference>
<comment type="cofactor">
    <cofactor evidence="1">
        <name>siroheme</name>
        <dbReference type="ChEBI" id="CHEBI:60052"/>
    </cofactor>
</comment>
<comment type="pathway">
    <text evidence="5">Nitrogen metabolism; nitrate reduction (assimilation).</text>
</comment>
<keyword evidence="17" id="KW-0520">NAD</keyword>
<keyword evidence="9" id="KW-0349">Heme</keyword>
<dbReference type="GO" id="GO:0046872">
    <property type="term" value="F:metal ion binding"/>
    <property type="evidence" value="ECO:0007669"/>
    <property type="project" value="UniProtKB-KW"/>
</dbReference>
<evidence type="ECO:0000256" key="23">
    <source>
        <dbReference type="ARBA" id="ARBA00066506"/>
    </source>
</evidence>
<evidence type="ECO:0000256" key="6">
    <source>
        <dbReference type="ARBA" id="ARBA00010429"/>
    </source>
</evidence>
<comment type="function">
    <text evidence="21">Required for activity of the reductase.</text>
</comment>
<name>A0A4U9D1L7_RAOTE</name>
<dbReference type="AlphaFoldDB" id="A0A4U9D1L7"/>
<dbReference type="InterPro" id="IPR007419">
    <property type="entry name" value="BFD-like_2Fe2S-bd_dom"/>
</dbReference>
<dbReference type="GO" id="GO:0020037">
    <property type="term" value="F:heme binding"/>
    <property type="evidence" value="ECO:0007669"/>
    <property type="project" value="InterPro"/>
</dbReference>
<keyword evidence="15" id="KW-0408">Iron</keyword>
<dbReference type="InterPro" id="IPR041854">
    <property type="entry name" value="BFD-like_2Fe2S-bd_dom_sf"/>
</dbReference>
<dbReference type="InterPro" id="IPR005117">
    <property type="entry name" value="NiRdtase/SiRdtase_haem-b_fer"/>
</dbReference>
<evidence type="ECO:0000256" key="8">
    <source>
        <dbReference type="ARBA" id="ARBA00022490"/>
    </source>
</evidence>
<dbReference type="InterPro" id="IPR036136">
    <property type="entry name" value="Nit/Sulf_reduc_fer-like_dom_sf"/>
</dbReference>
<evidence type="ECO:0000256" key="24">
    <source>
        <dbReference type="ARBA" id="ARBA00072071"/>
    </source>
</evidence>
<evidence type="ECO:0000259" key="28">
    <source>
        <dbReference type="Pfam" id="PF13806"/>
    </source>
</evidence>
<accession>A0A4U9D1L7</accession>
<dbReference type="InterPro" id="IPR045854">
    <property type="entry name" value="NO2/SO3_Rdtase_4Fe4S_sf"/>
</dbReference>
<dbReference type="Proteomes" id="UP000339249">
    <property type="component" value="Unassembled WGS sequence"/>
</dbReference>
<evidence type="ECO:0000259" key="26">
    <source>
        <dbReference type="Pfam" id="PF03460"/>
    </source>
</evidence>
<gene>
    <name evidence="29" type="primary">nirD_2</name>
    <name evidence="29" type="ORF">NCTC9185_04226</name>
</gene>
<dbReference type="SUPFAM" id="SSF56014">
    <property type="entry name" value="Nitrite and sulphite reductase 4Fe-4S domain-like"/>
    <property type="match status" value="1"/>
</dbReference>
<proteinExistence type="inferred from homology"/>
<dbReference type="Gene3D" id="3.90.480.20">
    <property type="match status" value="1"/>
</dbReference>
<dbReference type="NCBIfam" id="NF011565">
    <property type="entry name" value="PRK14989.1"/>
    <property type="match status" value="1"/>
</dbReference>
<evidence type="ECO:0000256" key="18">
    <source>
        <dbReference type="ARBA" id="ARBA00023063"/>
    </source>
</evidence>
<comment type="catalytic activity">
    <reaction evidence="20">
        <text>NH4(+) + 3 NAD(+) + 2 H2O = nitrite + 3 NADH + 5 H(+)</text>
        <dbReference type="Rhea" id="RHEA:24628"/>
        <dbReference type="ChEBI" id="CHEBI:15377"/>
        <dbReference type="ChEBI" id="CHEBI:15378"/>
        <dbReference type="ChEBI" id="CHEBI:16301"/>
        <dbReference type="ChEBI" id="CHEBI:28938"/>
        <dbReference type="ChEBI" id="CHEBI:57540"/>
        <dbReference type="ChEBI" id="CHEBI:57945"/>
        <dbReference type="EC" id="1.7.1.15"/>
    </reaction>
</comment>
<keyword evidence="14 29" id="KW-0560">Oxidoreductase</keyword>
<keyword evidence="16" id="KW-0411">Iron-sulfur</keyword>
<dbReference type="PANTHER" id="PTHR43809:SF1">
    <property type="entry name" value="NITRITE REDUCTASE (NADH) LARGE SUBUNIT"/>
    <property type="match status" value="1"/>
</dbReference>
<dbReference type="GO" id="GO:0042128">
    <property type="term" value="P:nitrate assimilation"/>
    <property type="evidence" value="ECO:0007669"/>
    <property type="project" value="UniProtKB-UniPathway"/>
</dbReference>
<evidence type="ECO:0000256" key="16">
    <source>
        <dbReference type="ARBA" id="ARBA00023014"/>
    </source>
</evidence>
<evidence type="ECO:0000256" key="10">
    <source>
        <dbReference type="ARBA" id="ARBA00022630"/>
    </source>
</evidence>
<dbReference type="Gene3D" id="3.30.413.10">
    <property type="entry name" value="Sulfite Reductase Hemoprotein, domain 1"/>
    <property type="match status" value="1"/>
</dbReference>
<evidence type="ECO:0000259" key="25">
    <source>
        <dbReference type="Pfam" id="PF01077"/>
    </source>
</evidence>
<dbReference type="PROSITE" id="PS00365">
    <property type="entry name" value="NIR_SIR"/>
    <property type="match status" value="1"/>
</dbReference>
<evidence type="ECO:0000256" key="7">
    <source>
        <dbReference type="ARBA" id="ARBA00022485"/>
    </source>
</evidence>
<keyword evidence="11" id="KW-0001">2Fe-2S</keyword>
<keyword evidence="12" id="KW-0479">Metal-binding</keyword>
<keyword evidence="7" id="KW-0004">4Fe-4S</keyword>
<dbReference type="FunFam" id="2.102.10.10:FF:000002">
    <property type="entry name" value="Nitrite reductase [NAD(P)H] small subunit"/>
    <property type="match status" value="1"/>
</dbReference>
<dbReference type="FunFam" id="1.10.10.1100:FF:000002">
    <property type="entry name" value="Nitrite reductase large subunit"/>
    <property type="match status" value="1"/>
</dbReference>
<evidence type="ECO:0000256" key="22">
    <source>
        <dbReference type="ARBA" id="ARBA00065371"/>
    </source>
</evidence>
<dbReference type="SUPFAM" id="SSF55124">
    <property type="entry name" value="Nitrite/Sulfite reductase N-terminal domain-like"/>
    <property type="match status" value="1"/>
</dbReference>
<dbReference type="GO" id="GO:0051539">
    <property type="term" value="F:4 iron, 4 sulfur cluster binding"/>
    <property type="evidence" value="ECO:0007669"/>
    <property type="project" value="UniProtKB-KW"/>
</dbReference>
<dbReference type="PRINTS" id="PR00397">
    <property type="entry name" value="SIROHAEM"/>
</dbReference>
<organism evidence="29 30">
    <name type="scientific">Raoultella terrigena</name>
    <name type="common">Klebsiella terrigena</name>
    <dbReference type="NCBI Taxonomy" id="577"/>
    <lineage>
        <taxon>Bacteria</taxon>
        <taxon>Pseudomonadati</taxon>
        <taxon>Pseudomonadota</taxon>
        <taxon>Gammaproteobacteria</taxon>
        <taxon>Enterobacterales</taxon>
        <taxon>Enterobacteriaceae</taxon>
        <taxon>Klebsiella/Raoultella group</taxon>
        <taxon>Raoultella</taxon>
    </lineage>
</organism>
<dbReference type="InterPro" id="IPR006066">
    <property type="entry name" value="NO2/SO3_Rdtase_FeS/sirohaem_BS"/>
</dbReference>
<evidence type="ECO:0000256" key="15">
    <source>
        <dbReference type="ARBA" id="ARBA00023004"/>
    </source>
</evidence>
<comment type="cofactor">
    <cofactor evidence="19">
        <name>[2Fe-2S] cluster</name>
        <dbReference type="ChEBI" id="CHEBI:190135"/>
    </cofactor>
</comment>
<dbReference type="GO" id="GO:0106316">
    <property type="term" value="F:nitrite reductase (NADH) activity"/>
    <property type="evidence" value="ECO:0007669"/>
    <property type="project" value="UniProtKB-EC"/>
</dbReference>
<dbReference type="NCBIfam" id="TIGR02378">
    <property type="entry name" value="nirD_assim_sml"/>
    <property type="match status" value="1"/>
</dbReference>
<dbReference type="Gene3D" id="2.102.10.10">
    <property type="entry name" value="Rieske [2Fe-2S] iron-sulphur domain"/>
    <property type="match status" value="1"/>
</dbReference>
<dbReference type="FunFam" id="3.90.480.20:FF:000001">
    <property type="entry name" value="Nitrite reductase [NAD(P)H] large subunit"/>
    <property type="match status" value="1"/>
</dbReference>
<evidence type="ECO:0000256" key="17">
    <source>
        <dbReference type="ARBA" id="ARBA00023027"/>
    </source>
</evidence>
<dbReference type="SUPFAM" id="SSF50022">
    <property type="entry name" value="ISP domain"/>
    <property type="match status" value="1"/>
</dbReference>
<dbReference type="InterPro" id="IPR012748">
    <property type="entry name" value="Rieske-like_NirD"/>
</dbReference>
<evidence type="ECO:0000256" key="2">
    <source>
        <dbReference type="ARBA" id="ARBA00001966"/>
    </source>
</evidence>
<feature type="domain" description="Nitrite/sulphite reductase 4Fe-4S" evidence="25">
    <location>
        <begin position="200"/>
        <end position="335"/>
    </location>
</feature>
<dbReference type="InterPro" id="IPR052034">
    <property type="entry name" value="NasD-like"/>
</dbReference>
<dbReference type="PROSITE" id="PS51300">
    <property type="entry name" value="NIRD"/>
    <property type="match status" value="1"/>
</dbReference>
<dbReference type="Pfam" id="PF13806">
    <property type="entry name" value="Rieske_2"/>
    <property type="match status" value="1"/>
</dbReference>
<evidence type="ECO:0000259" key="27">
    <source>
        <dbReference type="Pfam" id="PF04324"/>
    </source>
</evidence>
<comment type="subunit">
    <text evidence="22">Associates with NirB.</text>
</comment>
<evidence type="ECO:0000256" key="3">
    <source>
        <dbReference type="ARBA" id="ARBA00001974"/>
    </source>
</evidence>
<dbReference type="InterPro" id="IPR012744">
    <property type="entry name" value="Nitri_red_NirB"/>
</dbReference>
<dbReference type="CDD" id="cd03529">
    <property type="entry name" value="Rieske_NirD"/>
    <property type="match status" value="1"/>
</dbReference>
<sequence>MLISAINKGCHTVAALKAETKAGTGCGGCIPLVTQVLNAELAKQGIEVNHNLCEHFAYSRQELFHLIRVEGIKTFDELLEKHGKGYGCEVCKPTVGSLLASCWNEYILKPEHTPLQETNDNFLANIQKDGTYSIIPRSAGGEITPEGLVAVGRIAREYNLYTKITGSQRIGMFGAQKDDLPEIWRQLIEAGFETGHAYAKALRMAKTCVGSTWCRYGVGDSVGFGVELENRYKGIRTPHKMKFGVSGCTRECAEAQGKDVGIIATEKGWNLYVCGNGGMKPRHADLLAADLDRETLLKYLDRFMMFYIRTADKLTRTAPWLDNMEGGIDYLKRVIIDDKLGLNEHLEEELARLRAAFACEWTETVNSPAAQTRFRHFINSSQRDPNVQVVPEREQHRPATPYERIPVTLVEETYEPVDKHLQDDEILPATGVCALLGQQQVAVFRPYHDERVFALSNIDPFFNASVLSRGIIAEHEGDLWVASPLKKQRFRLRDGVCMEDESHSIAHFDARVKDGKVQLKA</sequence>
<comment type="similarity">
    <text evidence="6">Belongs to the nitrite and sulfite reductase 4Fe-4S domain family.</text>
</comment>
<dbReference type="GO" id="GO:0050661">
    <property type="term" value="F:NADP binding"/>
    <property type="evidence" value="ECO:0007669"/>
    <property type="project" value="InterPro"/>
</dbReference>
<dbReference type="InterPro" id="IPR036922">
    <property type="entry name" value="Rieske_2Fe-2S_sf"/>
</dbReference>
<comment type="cofactor">
    <cofactor evidence="3">
        <name>FAD</name>
        <dbReference type="ChEBI" id="CHEBI:57692"/>
    </cofactor>
</comment>
<dbReference type="GO" id="GO:0015980">
    <property type="term" value="P:energy derivation by oxidation of organic compounds"/>
    <property type="evidence" value="ECO:0007669"/>
    <property type="project" value="UniProtKB-ARBA"/>
</dbReference>
<evidence type="ECO:0000256" key="11">
    <source>
        <dbReference type="ARBA" id="ARBA00022714"/>
    </source>
</evidence>
<dbReference type="InterPro" id="IPR006067">
    <property type="entry name" value="NO2/SO3_Rdtase_4Fe4S_dom"/>
</dbReference>
<feature type="domain" description="BFD-like [2Fe-2S]-binding" evidence="27">
    <location>
        <begin position="2"/>
        <end position="38"/>
    </location>
</feature>
<comment type="cofactor">
    <cofactor evidence="2">
        <name>[4Fe-4S] cluster</name>
        <dbReference type="ChEBI" id="CHEBI:49883"/>
    </cofactor>
</comment>
<evidence type="ECO:0000256" key="1">
    <source>
        <dbReference type="ARBA" id="ARBA00001929"/>
    </source>
</evidence>
<dbReference type="Pfam" id="PF03460">
    <property type="entry name" value="NIR_SIR_ferr"/>
    <property type="match status" value="1"/>
</dbReference>
<dbReference type="NCBIfam" id="NF007066">
    <property type="entry name" value="PRK09511.1"/>
    <property type="match status" value="1"/>
</dbReference>
<evidence type="ECO:0000256" key="14">
    <source>
        <dbReference type="ARBA" id="ARBA00023002"/>
    </source>
</evidence>
<dbReference type="CDD" id="cd19944">
    <property type="entry name" value="NirB_Fer2_BFD-like_2"/>
    <property type="match status" value="1"/>
</dbReference>
<dbReference type="GO" id="GO:0051537">
    <property type="term" value="F:2 iron, 2 sulfur cluster binding"/>
    <property type="evidence" value="ECO:0007669"/>
    <property type="project" value="UniProtKB-KW"/>
</dbReference>
<comment type="subcellular location">
    <subcellularLocation>
        <location evidence="4">Cytoplasm</location>
    </subcellularLocation>
</comment>
<evidence type="ECO:0000256" key="20">
    <source>
        <dbReference type="ARBA" id="ARBA00050150"/>
    </source>
</evidence>
<dbReference type="GO" id="GO:0050660">
    <property type="term" value="F:flavin adenine dinucleotide binding"/>
    <property type="evidence" value="ECO:0007669"/>
    <property type="project" value="InterPro"/>
</dbReference>
<dbReference type="PANTHER" id="PTHR43809">
    <property type="entry name" value="NITRITE REDUCTASE (NADH) LARGE SUBUNIT"/>
    <property type="match status" value="1"/>
</dbReference>
<feature type="domain" description="Rieske-like [2Fe-2S]" evidence="28">
    <location>
        <begin position="423"/>
        <end position="519"/>
    </location>
</feature>
<evidence type="ECO:0000256" key="5">
    <source>
        <dbReference type="ARBA" id="ARBA00005096"/>
    </source>
</evidence>